<evidence type="ECO:0000313" key="5">
    <source>
        <dbReference type="EMBL" id="MFC6824991.1"/>
    </source>
</evidence>
<dbReference type="InterPro" id="IPR007050">
    <property type="entry name" value="HTH_bacterioopsin"/>
</dbReference>
<evidence type="ECO:0000256" key="1">
    <source>
        <dbReference type="ARBA" id="ARBA00023015"/>
    </source>
</evidence>
<keyword evidence="2" id="KW-0804">Transcription</keyword>
<evidence type="ECO:0000256" key="2">
    <source>
        <dbReference type="ARBA" id="ARBA00023163"/>
    </source>
</evidence>
<organism evidence="5 6">
    <name type="scientific">Halopelagius fulvigenes</name>
    <dbReference type="NCBI Taxonomy" id="1198324"/>
    <lineage>
        <taxon>Archaea</taxon>
        <taxon>Methanobacteriati</taxon>
        <taxon>Methanobacteriota</taxon>
        <taxon>Stenosarchaea group</taxon>
        <taxon>Halobacteria</taxon>
        <taxon>Halobacteriales</taxon>
        <taxon>Haloferacaceae</taxon>
    </lineage>
</organism>
<feature type="domain" description="HVO-0513-like N-terminal" evidence="4">
    <location>
        <begin position="18"/>
        <end position="149"/>
    </location>
</feature>
<dbReference type="InterPro" id="IPR036388">
    <property type="entry name" value="WH-like_DNA-bd_sf"/>
</dbReference>
<dbReference type="Pfam" id="PF04967">
    <property type="entry name" value="HTH_10"/>
    <property type="match status" value="1"/>
</dbReference>
<keyword evidence="6" id="KW-1185">Reference proteome</keyword>
<dbReference type="PANTHER" id="PTHR34236">
    <property type="entry name" value="DIMETHYL SULFOXIDE REDUCTASE TRANSCRIPTIONAL ACTIVATOR"/>
    <property type="match status" value="1"/>
</dbReference>
<comment type="caution">
    <text evidence="5">The sequence shown here is derived from an EMBL/GenBank/DDBJ whole genome shotgun (WGS) entry which is preliminary data.</text>
</comment>
<evidence type="ECO:0000259" key="3">
    <source>
        <dbReference type="Pfam" id="PF04967"/>
    </source>
</evidence>
<protein>
    <submittedName>
        <fullName evidence="5">Helix-turn-helix domain-containing protein</fullName>
    </submittedName>
</protein>
<evidence type="ECO:0000313" key="6">
    <source>
        <dbReference type="Proteomes" id="UP001596408"/>
    </source>
</evidence>
<sequence length="218" mass="23779">MKHVRVRITARGGAGDIHPMYGVMTEASFVERATAIQWNYTGDALGILHYVVGDADALERAMQEIPEVVGYDMERIDERSCYVYVRDATTDSLQKMFSPISSGGIIVVPPIEYESDGTVVFSMFGPDDEVQDAIEGVSVPVDVTIEAVGGLAGTTTAIEAHLTNRQRRVVEIAVELGYYDIPRTASQKDIAAKLACAPSTIAEHLRKAESRILRAQFA</sequence>
<dbReference type="RefSeq" id="WP_379694743.1">
    <property type="nucleotide sequence ID" value="NZ_JBHSXH010000011.1"/>
</dbReference>
<dbReference type="InterPro" id="IPR056493">
    <property type="entry name" value="HVO_0513_N"/>
</dbReference>
<dbReference type="AlphaFoldDB" id="A0ABD5TZ01"/>
<dbReference type="PANTHER" id="PTHR34236:SF1">
    <property type="entry name" value="DIMETHYL SULFOXIDE REDUCTASE TRANSCRIPTIONAL ACTIVATOR"/>
    <property type="match status" value="1"/>
</dbReference>
<name>A0ABD5TZ01_9EURY</name>
<dbReference type="EMBL" id="JBHSXH010000011">
    <property type="protein sequence ID" value="MFC6824991.1"/>
    <property type="molecule type" value="Genomic_DNA"/>
</dbReference>
<dbReference type="Proteomes" id="UP001596408">
    <property type="component" value="Unassembled WGS sequence"/>
</dbReference>
<proteinExistence type="predicted"/>
<keyword evidence="1" id="KW-0805">Transcription regulation</keyword>
<feature type="domain" description="HTH bat-type" evidence="3">
    <location>
        <begin position="162"/>
        <end position="213"/>
    </location>
</feature>
<dbReference type="Pfam" id="PF24278">
    <property type="entry name" value="HVO_0513_N"/>
    <property type="match status" value="1"/>
</dbReference>
<dbReference type="Gene3D" id="1.10.10.10">
    <property type="entry name" value="Winged helix-like DNA-binding domain superfamily/Winged helix DNA-binding domain"/>
    <property type="match status" value="1"/>
</dbReference>
<accession>A0ABD5TZ01</accession>
<gene>
    <name evidence="5" type="ORF">ACFQEV_08305</name>
</gene>
<reference evidence="5 6" key="1">
    <citation type="journal article" date="2019" name="Int. J. Syst. Evol. Microbiol.">
        <title>The Global Catalogue of Microorganisms (GCM) 10K type strain sequencing project: providing services to taxonomists for standard genome sequencing and annotation.</title>
        <authorList>
            <consortium name="The Broad Institute Genomics Platform"/>
            <consortium name="The Broad Institute Genome Sequencing Center for Infectious Disease"/>
            <person name="Wu L."/>
            <person name="Ma J."/>
        </authorList>
    </citation>
    <scope>NUCLEOTIDE SEQUENCE [LARGE SCALE GENOMIC DNA]</scope>
    <source>
        <strain evidence="5 6">YIM 94188</strain>
    </source>
</reference>
<evidence type="ECO:0000259" key="4">
    <source>
        <dbReference type="Pfam" id="PF24278"/>
    </source>
</evidence>